<feature type="compositionally biased region" description="Low complexity" evidence="1">
    <location>
        <begin position="91"/>
        <end position="106"/>
    </location>
</feature>
<dbReference type="PANTHER" id="PTHR38788">
    <property type="entry name" value="CLR5 DOMAIN-CONTAINING PROTEIN"/>
    <property type="match status" value="1"/>
</dbReference>
<dbReference type="InterPro" id="IPR025676">
    <property type="entry name" value="Clr5_dom"/>
</dbReference>
<dbReference type="PANTHER" id="PTHR38788:SF3">
    <property type="entry name" value="CLR5 DOMAIN-CONTAINING PROTEIN"/>
    <property type="match status" value="1"/>
</dbReference>
<feature type="compositionally biased region" description="Basic and acidic residues" evidence="1">
    <location>
        <begin position="26"/>
        <end position="35"/>
    </location>
</feature>
<evidence type="ECO:0000313" key="4">
    <source>
        <dbReference type="Proteomes" id="UP000053831"/>
    </source>
</evidence>
<organism evidence="3 4">
    <name type="scientific">Escovopsis weberi</name>
    <dbReference type="NCBI Taxonomy" id="150374"/>
    <lineage>
        <taxon>Eukaryota</taxon>
        <taxon>Fungi</taxon>
        <taxon>Dikarya</taxon>
        <taxon>Ascomycota</taxon>
        <taxon>Pezizomycotina</taxon>
        <taxon>Sordariomycetes</taxon>
        <taxon>Hypocreomycetidae</taxon>
        <taxon>Hypocreales</taxon>
        <taxon>Hypocreaceae</taxon>
        <taxon>Escovopsis</taxon>
    </lineage>
</organism>
<evidence type="ECO:0000313" key="3">
    <source>
        <dbReference type="EMBL" id="KOS21039.1"/>
    </source>
</evidence>
<dbReference type="Proteomes" id="UP000053831">
    <property type="component" value="Unassembled WGS sequence"/>
</dbReference>
<name>A0A0M9VVJ0_ESCWE</name>
<feature type="domain" description="Clr5" evidence="2">
    <location>
        <begin position="33"/>
        <end position="85"/>
    </location>
</feature>
<proteinExistence type="predicted"/>
<keyword evidence="4" id="KW-1185">Reference proteome</keyword>
<accession>A0A0M9VVJ0</accession>
<dbReference type="AlphaFoldDB" id="A0A0M9VVJ0"/>
<evidence type="ECO:0000259" key="2">
    <source>
        <dbReference type="Pfam" id="PF14420"/>
    </source>
</evidence>
<protein>
    <recommendedName>
        <fullName evidence="2">Clr5 domain-containing protein</fullName>
    </recommendedName>
</protein>
<reference evidence="3 4" key="1">
    <citation type="submission" date="2015-07" db="EMBL/GenBank/DDBJ databases">
        <title>The genome of the fungus Escovopsis weberi, a specialized disease agent of ant agriculture.</title>
        <authorList>
            <person name="de Man T.J."/>
            <person name="Stajich J.E."/>
            <person name="Kubicek C.P."/>
            <person name="Chenthamara K."/>
            <person name="Atanasova L."/>
            <person name="Druzhinina I.S."/>
            <person name="Birnbaum S."/>
            <person name="Barribeau S.M."/>
            <person name="Teiling C."/>
            <person name="Suen G."/>
            <person name="Currie C."/>
            <person name="Gerardo N.M."/>
        </authorList>
    </citation>
    <scope>NUCLEOTIDE SEQUENCE [LARGE SCALE GENOMIC DNA]</scope>
</reference>
<comment type="caution">
    <text evidence="3">The sequence shown here is derived from an EMBL/GenBank/DDBJ whole genome shotgun (WGS) entry which is preliminary data.</text>
</comment>
<dbReference type="Pfam" id="PF14420">
    <property type="entry name" value="Clr5"/>
    <property type="match status" value="1"/>
</dbReference>
<gene>
    <name evidence="3" type="ORF">ESCO_004364</name>
</gene>
<sequence>MPSSRSRLPTLAPRLPGNAAPAVDKPSVKEHTEEEWRSRKGLIESLYINDNRKLNETMAIMESKYGFAATEQMYKKRFKKWNIRKRAYRKSPVASSPTASTPSSSAYDASECKEDLDADSHSVKVVKTTAAMARTSPPPCFAQLKVYARLENVLGSILSWNQEKLESHRSFPDPMSKYLANPNQPPIQDSRTMYRIFELLFDLWAHGRGDLAGMAARKGFYVLEFVLTEDHPDLIWHILDTVYDMVDRGHLQLLSMFLQHANVLARTQFPPNHPILRILQQLIGCDTRTEQGRQYICHLLRQAWLRNVDLLSERIGSTSSQHLWLYEQLIWDGRTRLRRKSGLEKRKEIMYQALQGLGLGIQEDGVGDHDDDDDEVDCTDLRIDALILEFTQMDIGDKARAEELAKELLYRTSGDSGSRSNARFHAYARKMLARLHETKQDWDQVEENLKWAVRKREDAHGTGANLRVIRDMWVLSAYYERSGKLEMAAQTNHDALRRAKCYLEDLPG</sequence>
<evidence type="ECO:0000256" key="1">
    <source>
        <dbReference type="SAM" id="MobiDB-lite"/>
    </source>
</evidence>
<feature type="region of interest" description="Disordered" evidence="1">
    <location>
        <begin position="1"/>
        <end position="35"/>
    </location>
</feature>
<dbReference type="OrthoDB" id="5308957at2759"/>
<dbReference type="EMBL" id="LGSR01000013">
    <property type="protein sequence ID" value="KOS21039.1"/>
    <property type="molecule type" value="Genomic_DNA"/>
</dbReference>
<dbReference type="STRING" id="150374.A0A0M9VVJ0"/>
<feature type="region of interest" description="Disordered" evidence="1">
    <location>
        <begin position="89"/>
        <end position="112"/>
    </location>
</feature>